<organism evidence="2 3">
    <name type="scientific">Musa troglodytarum</name>
    <name type="common">fe'i banana</name>
    <dbReference type="NCBI Taxonomy" id="320322"/>
    <lineage>
        <taxon>Eukaryota</taxon>
        <taxon>Viridiplantae</taxon>
        <taxon>Streptophyta</taxon>
        <taxon>Embryophyta</taxon>
        <taxon>Tracheophyta</taxon>
        <taxon>Spermatophyta</taxon>
        <taxon>Magnoliopsida</taxon>
        <taxon>Liliopsida</taxon>
        <taxon>Zingiberales</taxon>
        <taxon>Musaceae</taxon>
        <taxon>Musa</taxon>
    </lineage>
</organism>
<dbReference type="Proteomes" id="UP001055439">
    <property type="component" value="Chromosome 8"/>
</dbReference>
<dbReference type="EMBL" id="CP097510">
    <property type="protein sequence ID" value="URE32503.1"/>
    <property type="molecule type" value="Genomic_DNA"/>
</dbReference>
<dbReference type="AlphaFoldDB" id="A0A9E7HJZ6"/>
<feature type="compositionally biased region" description="Basic and acidic residues" evidence="1">
    <location>
        <begin position="61"/>
        <end position="72"/>
    </location>
</feature>
<keyword evidence="3" id="KW-1185">Reference proteome</keyword>
<sequence length="115" mass="12986">MDEDEEEEEEVVMRLITLLATHLGETPIESRTAQTSHSHSMSRKAAMASGQIYRNGPDSESDSHLHFLDHMRSPSLTSPDMEFQSKGGKSGGERDDFMQTKPSSKGIYRRTQNMR</sequence>
<protein>
    <submittedName>
        <fullName evidence="2">Uncharacterized protein</fullName>
    </submittedName>
</protein>
<feature type="region of interest" description="Disordered" evidence="1">
    <location>
        <begin position="25"/>
        <end position="115"/>
    </location>
</feature>
<accession>A0A9E7HJZ6</accession>
<gene>
    <name evidence="2" type="ORF">MUK42_35131</name>
</gene>
<evidence type="ECO:0000313" key="3">
    <source>
        <dbReference type="Proteomes" id="UP001055439"/>
    </source>
</evidence>
<evidence type="ECO:0000256" key="1">
    <source>
        <dbReference type="SAM" id="MobiDB-lite"/>
    </source>
</evidence>
<feature type="compositionally biased region" description="Polar residues" evidence="1">
    <location>
        <begin position="29"/>
        <end position="39"/>
    </location>
</feature>
<reference evidence="2" key="1">
    <citation type="submission" date="2022-05" db="EMBL/GenBank/DDBJ databases">
        <title>The Musa troglodytarum L. genome provides insights into the mechanism of non-climacteric behaviour and enrichment of carotenoids.</title>
        <authorList>
            <person name="Wang J."/>
        </authorList>
    </citation>
    <scope>NUCLEOTIDE SEQUENCE</scope>
    <source>
        <tissue evidence="2">Leaf</tissue>
    </source>
</reference>
<evidence type="ECO:0000313" key="2">
    <source>
        <dbReference type="EMBL" id="URE32503.1"/>
    </source>
</evidence>
<name>A0A9E7HJZ6_9LILI</name>
<proteinExistence type="predicted"/>